<evidence type="ECO:0000256" key="13">
    <source>
        <dbReference type="ARBA" id="ARBA00023328"/>
    </source>
</evidence>
<dbReference type="GO" id="GO:0044732">
    <property type="term" value="C:mitotic spindle pole body"/>
    <property type="evidence" value="ECO:0007669"/>
    <property type="project" value="TreeGrafter"/>
</dbReference>
<dbReference type="RefSeq" id="XP_014567194.1">
    <property type="nucleotide sequence ID" value="XM_014711708.1"/>
</dbReference>
<keyword evidence="12" id="KW-0539">Nucleus</keyword>
<evidence type="ECO:0000256" key="1">
    <source>
        <dbReference type="ARBA" id="ARBA00004123"/>
    </source>
</evidence>
<evidence type="ECO:0000313" key="16">
    <source>
        <dbReference type="EMBL" id="GAA98515.1"/>
    </source>
</evidence>
<evidence type="ECO:0000256" key="3">
    <source>
        <dbReference type="ARBA" id="ARBA00004629"/>
    </source>
</evidence>
<dbReference type="GO" id="GO:1990758">
    <property type="term" value="P:mitotic sister chromatid biorientation"/>
    <property type="evidence" value="ECO:0007669"/>
    <property type="project" value="TreeGrafter"/>
</dbReference>
<evidence type="ECO:0000256" key="6">
    <source>
        <dbReference type="ARBA" id="ARBA00022454"/>
    </source>
</evidence>
<dbReference type="EMBL" id="BABT02000153">
    <property type="protein sequence ID" value="GAA98515.1"/>
    <property type="molecule type" value="Genomic_DNA"/>
</dbReference>
<evidence type="ECO:0000256" key="9">
    <source>
        <dbReference type="ARBA" id="ARBA00022829"/>
    </source>
</evidence>
<comment type="similarity">
    <text evidence="4">Belongs to the DASH complex DAM1 family.</text>
</comment>
<dbReference type="InterPro" id="IPR013962">
    <property type="entry name" value="DASH_Dam1"/>
</dbReference>
<keyword evidence="7" id="KW-0963">Cytoplasm</keyword>
<keyword evidence="10" id="KW-0995">Kinetochore</keyword>
<evidence type="ECO:0000256" key="4">
    <source>
        <dbReference type="ARBA" id="ARBA00010073"/>
    </source>
</evidence>
<protein>
    <recommendedName>
        <fullName evidence="5">DASH complex subunit DAM1</fullName>
    </recommendedName>
    <alternativeName>
        <fullName evidence="14">Outer kinetochore protein DAM1</fullName>
    </alternativeName>
</protein>
<feature type="compositionally biased region" description="Low complexity" evidence="15">
    <location>
        <begin position="105"/>
        <end position="121"/>
    </location>
</feature>
<dbReference type="Pfam" id="PF08653">
    <property type="entry name" value="DASH_Dam1"/>
    <property type="match status" value="1"/>
</dbReference>
<keyword evidence="9" id="KW-0159">Chromosome partition</keyword>
<dbReference type="GO" id="GO:1990537">
    <property type="term" value="C:mitotic spindle polar microtubule"/>
    <property type="evidence" value="ECO:0007669"/>
    <property type="project" value="TreeGrafter"/>
</dbReference>
<evidence type="ECO:0000256" key="14">
    <source>
        <dbReference type="ARBA" id="ARBA00030453"/>
    </source>
</evidence>
<sequence length="256" mass="27302">MTSQEAHVRPTTPIRRISRGSLSALSASRSGANGAPLAHLESVFGELRDAMEDYSSHMASLCEINNGLDRFNQAFAGYLYGLKMNAYTTEYSEAPAKISYELAAQRHASQQQAQQQPTAAQQPPPKEEPPSTTVTATTSAPAQRGRVTSGTRGRGGAPSSGRNAAAAEKKALAAFAGTILDTLPIKYREQEPHRSEMQSVIILLKRKPEGMSVAEITASDPKIASHRANQCLLALVAAKHATKSTNGGLTYRLNAA</sequence>
<dbReference type="Proteomes" id="UP000009131">
    <property type="component" value="Unassembled WGS sequence"/>
</dbReference>
<evidence type="ECO:0000256" key="15">
    <source>
        <dbReference type="SAM" id="MobiDB-lite"/>
    </source>
</evidence>
<evidence type="ECO:0000256" key="12">
    <source>
        <dbReference type="ARBA" id="ARBA00023242"/>
    </source>
</evidence>
<dbReference type="STRING" id="764103.G7E6Q5"/>
<proteinExistence type="inferred from homology"/>
<dbReference type="OrthoDB" id="5586015at2759"/>
<evidence type="ECO:0000256" key="11">
    <source>
        <dbReference type="ARBA" id="ARBA00023212"/>
    </source>
</evidence>
<evidence type="ECO:0000313" key="17">
    <source>
        <dbReference type="Proteomes" id="UP000009131"/>
    </source>
</evidence>
<evidence type="ECO:0000256" key="7">
    <source>
        <dbReference type="ARBA" id="ARBA00022490"/>
    </source>
</evidence>
<gene>
    <name evidence="16" type="primary">Mo05201</name>
    <name evidence="16" type="ORF">E5Q_05201</name>
</gene>
<name>G7E6Q5_MIXOS</name>
<organism evidence="16 17">
    <name type="scientific">Mixia osmundae (strain CBS 9802 / IAM 14324 / JCM 22182 / KY 12970)</name>
    <dbReference type="NCBI Taxonomy" id="764103"/>
    <lineage>
        <taxon>Eukaryota</taxon>
        <taxon>Fungi</taxon>
        <taxon>Dikarya</taxon>
        <taxon>Basidiomycota</taxon>
        <taxon>Pucciniomycotina</taxon>
        <taxon>Mixiomycetes</taxon>
        <taxon>Mixiales</taxon>
        <taxon>Mixiaceae</taxon>
        <taxon>Mixia</taxon>
    </lineage>
</organism>
<evidence type="ECO:0000256" key="5">
    <source>
        <dbReference type="ARBA" id="ARBA00020497"/>
    </source>
</evidence>
<dbReference type="GO" id="GO:0042729">
    <property type="term" value="C:DASH complex"/>
    <property type="evidence" value="ECO:0007669"/>
    <property type="project" value="InterPro"/>
</dbReference>
<dbReference type="AlphaFoldDB" id="G7E6Q5"/>
<comment type="subcellular location">
    <subcellularLocation>
        <location evidence="3">Chromosome</location>
        <location evidence="3">Centromere</location>
        <location evidence="3">Kinetochore</location>
    </subcellularLocation>
    <subcellularLocation>
        <location evidence="2">Cytoplasm</location>
        <location evidence="2">Cytoskeleton</location>
        <location evidence="2">Spindle</location>
    </subcellularLocation>
    <subcellularLocation>
        <location evidence="1">Nucleus</location>
    </subcellularLocation>
</comment>
<evidence type="ECO:0000256" key="8">
    <source>
        <dbReference type="ARBA" id="ARBA00022701"/>
    </source>
</evidence>
<dbReference type="PANTHER" id="PTHR28113:SF1">
    <property type="entry name" value="DASH COMPLEX SUBUNIT DAM1"/>
    <property type="match status" value="1"/>
</dbReference>
<comment type="caution">
    <text evidence="16">The sequence shown here is derived from an EMBL/GenBank/DDBJ whole genome shotgun (WGS) entry which is preliminary data.</text>
</comment>
<dbReference type="HOGENOM" id="CLU_066250_0_0_1"/>
<reference evidence="16 17" key="2">
    <citation type="journal article" date="2012" name="Open Biol.">
        <title>Characteristics of nucleosomes and linker DNA regions on the genome of the basidiomycete Mixia osmundae revealed by mono- and dinucleosome mapping.</title>
        <authorList>
            <person name="Nishida H."/>
            <person name="Kondo S."/>
            <person name="Matsumoto T."/>
            <person name="Suzuki Y."/>
            <person name="Yoshikawa H."/>
            <person name="Taylor T.D."/>
            <person name="Sugiyama J."/>
        </authorList>
    </citation>
    <scope>NUCLEOTIDE SEQUENCE [LARGE SCALE GENOMIC DNA]</scope>
    <source>
        <strain evidence="17">CBS 9802 / IAM 14324 / JCM 22182 / KY 12970</strain>
    </source>
</reference>
<keyword evidence="8" id="KW-0493">Microtubule</keyword>
<keyword evidence="11" id="KW-0206">Cytoskeleton</keyword>
<dbReference type="InParanoid" id="G7E6Q5"/>
<feature type="region of interest" description="Disordered" evidence="15">
    <location>
        <begin position="105"/>
        <end position="165"/>
    </location>
</feature>
<reference evidence="16 17" key="1">
    <citation type="journal article" date="2011" name="J. Gen. Appl. Microbiol.">
        <title>Draft genome sequencing of the enigmatic basidiomycete Mixia osmundae.</title>
        <authorList>
            <person name="Nishida H."/>
            <person name="Nagatsuka Y."/>
            <person name="Sugiyama J."/>
        </authorList>
    </citation>
    <scope>NUCLEOTIDE SEQUENCE [LARGE SCALE GENOMIC DNA]</scope>
    <source>
        <strain evidence="17">CBS 9802 / IAM 14324 / JCM 22182 / KY 12970</strain>
    </source>
</reference>
<dbReference type="eggNOG" id="ENOG502S08R">
    <property type="taxonomic scope" value="Eukaryota"/>
</dbReference>
<accession>G7E6Q5</accession>
<dbReference type="OMA" id="YGLKMNA"/>
<keyword evidence="17" id="KW-1185">Reference proteome</keyword>
<feature type="compositionally biased region" description="Low complexity" evidence="15">
    <location>
        <begin position="130"/>
        <end position="151"/>
    </location>
</feature>
<dbReference type="PANTHER" id="PTHR28113">
    <property type="entry name" value="DASH COMPLEX SUBUNIT DAM1"/>
    <property type="match status" value="1"/>
</dbReference>
<keyword evidence="13" id="KW-0137">Centromere</keyword>
<evidence type="ECO:0000256" key="10">
    <source>
        <dbReference type="ARBA" id="ARBA00022838"/>
    </source>
</evidence>
<evidence type="ECO:0000256" key="2">
    <source>
        <dbReference type="ARBA" id="ARBA00004186"/>
    </source>
</evidence>
<keyword evidence="6" id="KW-0158">Chromosome</keyword>